<dbReference type="EC" id="1.1.1.85" evidence="8"/>
<evidence type="ECO:0000256" key="6">
    <source>
        <dbReference type="ARBA" id="ARBA00023211"/>
    </source>
</evidence>
<comment type="cofactor">
    <cofactor evidence="1">
        <name>Mn(2+)</name>
        <dbReference type="ChEBI" id="CHEBI:29035"/>
    </cofactor>
</comment>
<dbReference type="InterPro" id="IPR024084">
    <property type="entry name" value="IsoPropMal-DH-like_dom"/>
</dbReference>
<keyword evidence="3" id="KW-0479">Metal-binding</keyword>
<evidence type="ECO:0000259" key="7">
    <source>
        <dbReference type="SMART" id="SM01329"/>
    </source>
</evidence>
<feature type="domain" description="Isopropylmalate dehydrogenase-like" evidence="7">
    <location>
        <begin position="17"/>
        <end position="380"/>
    </location>
</feature>
<evidence type="ECO:0000313" key="8">
    <source>
        <dbReference type="EMBL" id="CAD6493087.1"/>
    </source>
</evidence>
<evidence type="ECO:0000256" key="2">
    <source>
        <dbReference type="ARBA" id="ARBA00001946"/>
    </source>
</evidence>
<organism evidence="8 9">
    <name type="scientific">Candidatus Argoarchaeum ethanivorans</name>
    <dbReference type="NCBI Taxonomy" id="2608793"/>
    <lineage>
        <taxon>Archaea</taxon>
        <taxon>Methanobacteriati</taxon>
        <taxon>Methanobacteriota</taxon>
        <taxon>Stenosarchaea group</taxon>
        <taxon>Methanomicrobia</taxon>
        <taxon>Methanosarcinales</taxon>
        <taxon>Methanosarcinales incertae sedis</taxon>
        <taxon>GOM Arc I cluster</taxon>
        <taxon>Candidatus Argoarchaeum</taxon>
    </lineage>
</organism>
<keyword evidence="5" id="KW-0520">NAD</keyword>
<reference evidence="8" key="1">
    <citation type="submission" date="2020-10" db="EMBL/GenBank/DDBJ databases">
        <authorList>
            <person name="Hahn C.J."/>
            <person name="Laso-Perez R."/>
            <person name="Vulcano F."/>
            <person name="Vaziourakis K.-M."/>
            <person name="Stokke R."/>
            <person name="Steen I.H."/>
            <person name="Teske A."/>
            <person name="Boetius A."/>
            <person name="Liebeke M."/>
            <person name="Amann R."/>
            <person name="Knittel K."/>
        </authorList>
    </citation>
    <scope>NUCLEOTIDE SEQUENCE</scope>
    <source>
        <strain evidence="8">Gfbio:e3339647-f889-4370-9287-4fb5cb688e4c:AG394J04_GoMArc1</strain>
    </source>
</reference>
<dbReference type="Gene3D" id="3.40.718.10">
    <property type="entry name" value="Isopropylmalate Dehydrogenase"/>
    <property type="match status" value="1"/>
</dbReference>
<evidence type="ECO:0000313" key="9">
    <source>
        <dbReference type="Proteomes" id="UP000603056"/>
    </source>
</evidence>
<keyword evidence="4 8" id="KW-0560">Oxidoreductase</keyword>
<dbReference type="PANTHER" id="PTHR43275:SF1">
    <property type="entry name" value="D-MALATE DEHYDROGENASE [DECARBOXYLATING]"/>
    <property type="match status" value="1"/>
</dbReference>
<name>A0A811TEZ8_9EURY</name>
<dbReference type="GO" id="GO:0000287">
    <property type="term" value="F:magnesium ion binding"/>
    <property type="evidence" value="ECO:0007669"/>
    <property type="project" value="InterPro"/>
</dbReference>
<keyword evidence="6" id="KW-0464">Manganese</keyword>
<dbReference type="AlphaFoldDB" id="A0A811TEZ8"/>
<dbReference type="InterPro" id="IPR019818">
    <property type="entry name" value="IsoCit/isopropylmalate_DH_CS"/>
</dbReference>
<evidence type="ECO:0000256" key="5">
    <source>
        <dbReference type="ARBA" id="ARBA00023027"/>
    </source>
</evidence>
<dbReference type="GO" id="GO:0003862">
    <property type="term" value="F:3-isopropylmalate dehydrogenase activity"/>
    <property type="evidence" value="ECO:0007669"/>
    <property type="project" value="UniProtKB-EC"/>
</dbReference>
<evidence type="ECO:0000256" key="1">
    <source>
        <dbReference type="ARBA" id="ARBA00001936"/>
    </source>
</evidence>
<dbReference type="EMBL" id="CAJHIP010000015">
    <property type="protein sequence ID" value="CAD6493087.1"/>
    <property type="molecule type" value="Genomic_DNA"/>
</dbReference>
<protein>
    <submittedName>
        <fullName evidence="8">3-isopropylmalate/3-methylmalate dehydrogenase</fullName>
        <ecNumber evidence="8">1.1.1.85</ecNumber>
    </submittedName>
</protein>
<gene>
    <name evidence="8" type="primary">leuB</name>
    <name evidence="8" type="ORF">FFODKBPE_00419</name>
</gene>
<dbReference type="Pfam" id="PF00180">
    <property type="entry name" value="Iso_dh"/>
    <property type="match status" value="1"/>
</dbReference>
<comment type="caution">
    <text evidence="8">The sequence shown here is derived from an EMBL/GenBank/DDBJ whole genome shotgun (WGS) entry which is preliminary data.</text>
</comment>
<comment type="cofactor">
    <cofactor evidence="2">
        <name>Mg(2+)</name>
        <dbReference type="ChEBI" id="CHEBI:18420"/>
    </cofactor>
</comment>
<sequence length="387" mass="43186">MQDSLYQKKVTFMTQYKIPVIPGDGIGPEIIAEGCKVLDAAGEEFGFDIEWIYYPHGADHYLATGELISEDTLKQLSSYPVIYLGSVGDDRITPGVLEKGILLAMRFYFDQYINLRPVKLLRGVWTPLKDKTPEDIDFVVVRENTEDFYIGIGGRLTKGRARDVLEVHRSIYNAKFELDIETDSEEIAYQIGVISKEGARRVMYYAFNLAQQRGKHLSSVDKANVLSDIYGFWREEFATIAKEYPEVTTDLNFVDAVTMWFVKNPEWFDVVVAPNMFGDIITDLGAMVQGGLGLAPGGNINPEGTSMFEPIHGSAPKYKGKNKVNPIATIWAGAMLIEQLGEKQAADAIVRAIEENLTTGKVRTYDLGGRNTTSEVGDDIARLVRNL</sequence>
<accession>A0A811TEZ8</accession>
<dbReference type="PROSITE" id="PS00470">
    <property type="entry name" value="IDH_IMDH"/>
    <property type="match status" value="1"/>
</dbReference>
<dbReference type="SMART" id="SM01329">
    <property type="entry name" value="Iso_dh"/>
    <property type="match status" value="1"/>
</dbReference>
<dbReference type="Proteomes" id="UP000603056">
    <property type="component" value="Unassembled WGS sequence"/>
</dbReference>
<dbReference type="SUPFAM" id="SSF53659">
    <property type="entry name" value="Isocitrate/Isopropylmalate dehydrogenase-like"/>
    <property type="match status" value="1"/>
</dbReference>
<dbReference type="GO" id="GO:0051287">
    <property type="term" value="F:NAD binding"/>
    <property type="evidence" value="ECO:0007669"/>
    <property type="project" value="InterPro"/>
</dbReference>
<proteinExistence type="predicted"/>
<evidence type="ECO:0000256" key="4">
    <source>
        <dbReference type="ARBA" id="ARBA00023002"/>
    </source>
</evidence>
<dbReference type="InterPro" id="IPR050501">
    <property type="entry name" value="ICDH/IPMDH"/>
</dbReference>
<evidence type="ECO:0000256" key="3">
    <source>
        <dbReference type="ARBA" id="ARBA00022723"/>
    </source>
</evidence>
<dbReference type="PANTHER" id="PTHR43275">
    <property type="entry name" value="D-MALATE DEHYDROGENASE [DECARBOXYLATING]"/>
    <property type="match status" value="1"/>
</dbReference>